<organism evidence="7 8">
    <name type="scientific">Ectobacillus funiculus</name>
    <dbReference type="NCBI Taxonomy" id="137993"/>
    <lineage>
        <taxon>Bacteria</taxon>
        <taxon>Bacillati</taxon>
        <taxon>Bacillota</taxon>
        <taxon>Bacilli</taxon>
        <taxon>Bacillales</taxon>
        <taxon>Bacillaceae</taxon>
        <taxon>Ectobacillus</taxon>
    </lineage>
</organism>
<dbReference type="Proteomes" id="UP001589609">
    <property type="component" value="Unassembled WGS sequence"/>
</dbReference>
<keyword evidence="4 7" id="KW-0548">Nucleotidyltransferase</keyword>
<evidence type="ECO:0000256" key="5">
    <source>
        <dbReference type="ARBA" id="ARBA00048128"/>
    </source>
</evidence>
<gene>
    <name evidence="7" type="ORF">ACFFMS_31155</name>
</gene>
<dbReference type="InterPro" id="IPR029044">
    <property type="entry name" value="Nucleotide-diphossugar_trans"/>
</dbReference>
<dbReference type="PANTHER" id="PTHR43197">
    <property type="entry name" value="UTP--GLUCOSE-1-PHOSPHATE URIDYLYLTRANSFERASE"/>
    <property type="match status" value="1"/>
</dbReference>
<evidence type="ECO:0000256" key="4">
    <source>
        <dbReference type="ARBA" id="ARBA00022695"/>
    </source>
</evidence>
<dbReference type="PANTHER" id="PTHR43197:SF1">
    <property type="entry name" value="UTP--GLUCOSE-1-PHOSPHATE URIDYLYLTRANSFERASE"/>
    <property type="match status" value="1"/>
</dbReference>
<evidence type="ECO:0000313" key="7">
    <source>
        <dbReference type="EMBL" id="MFB9762685.1"/>
    </source>
</evidence>
<name>A0ABV5WQ05_9BACI</name>
<dbReference type="Gene3D" id="3.90.550.10">
    <property type="entry name" value="Spore Coat Polysaccharide Biosynthesis Protein SpsA, Chain A"/>
    <property type="match status" value="1"/>
</dbReference>
<keyword evidence="8" id="KW-1185">Reference proteome</keyword>
<comment type="caution">
    <text evidence="7">The sequence shown here is derived from an EMBL/GenBank/DDBJ whole genome shotgun (WGS) entry which is preliminary data.</text>
</comment>
<evidence type="ECO:0000256" key="3">
    <source>
        <dbReference type="ARBA" id="ARBA00022679"/>
    </source>
</evidence>
<dbReference type="InterPro" id="IPR005771">
    <property type="entry name" value="GalU_uridylyltTrfase_bac/arc"/>
</dbReference>
<feature type="domain" description="Nucleotidyl transferase" evidence="6">
    <location>
        <begin position="4"/>
        <end position="258"/>
    </location>
</feature>
<reference evidence="7 8" key="1">
    <citation type="submission" date="2024-09" db="EMBL/GenBank/DDBJ databases">
        <authorList>
            <person name="Sun Q."/>
            <person name="Mori K."/>
        </authorList>
    </citation>
    <scope>NUCLEOTIDE SEQUENCE [LARGE SCALE GENOMIC DNA]</scope>
    <source>
        <strain evidence="7 8">JCM 11201</strain>
    </source>
</reference>
<dbReference type="InterPro" id="IPR005835">
    <property type="entry name" value="NTP_transferase_dom"/>
</dbReference>
<dbReference type="GO" id="GO:0003983">
    <property type="term" value="F:UTP:glucose-1-phosphate uridylyltransferase activity"/>
    <property type="evidence" value="ECO:0007669"/>
    <property type="project" value="UniProtKB-EC"/>
</dbReference>
<dbReference type="RefSeq" id="WP_379952557.1">
    <property type="nucleotide sequence ID" value="NZ_JBHMAF010000200.1"/>
</dbReference>
<proteinExistence type="inferred from homology"/>
<comment type="similarity">
    <text evidence="1">Belongs to the UDPGP type 2 family.</text>
</comment>
<dbReference type="EMBL" id="JBHMAF010000200">
    <property type="protein sequence ID" value="MFB9762685.1"/>
    <property type="molecule type" value="Genomic_DNA"/>
</dbReference>
<dbReference type="Pfam" id="PF00483">
    <property type="entry name" value="NTP_transferase"/>
    <property type="match status" value="1"/>
</dbReference>
<keyword evidence="3 7" id="KW-0808">Transferase</keyword>
<sequence>MVRKAVIPAAGYGTRNLPITKVLPKEMFPICGRPAIDYIVQEAIGAGIEEILIVLSRSKTMVMDYFDRSLELENFLNMNSKSHLLPLLQQPNVHIQYVRQSYARGLGDAIRLAERFVGSDPFAVLLPDQLFVNEKKNALYEIIDTYYQSHVNVVGVKEIQQENLKFYGVVEGTKITDEMYTMTNIIEKPQSSTPSNLAVIGRYVFTPEIFSFLNKIPPGIGNEIQLTDAIQEMLSISPFIARVLEEDCFDLGKEAEYMALLNRMFKG</sequence>
<evidence type="ECO:0000259" key="6">
    <source>
        <dbReference type="Pfam" id="PF00483"/>
    </source>
</evidence>
<protein>
    <recommendedName>
        <fullName evidence="2">UTP--glucose-1-phosphate uridylyltransferase</fullName>
        <ecNumber evidence="2">2.7.7.9</ecNumber>
    </recommendedName>
</protein>
<dbReference type="SUPFAM" id="SSF53448">
    <property type="entry name" value="Nucleotide-diphospho-sugar transferases"/>
    <property type="match status" value="1"/>
</dbReference>
<accession>A0ABV5WQ05</accession>
<evidence type="ECO:0000256" key="2">
    <source>
        <dbReference type="ARBA" id="ARBA00012415"/>
    </source>
</evidence>
<evidence type="ECO:0000313" key="8">
    <source>
        <dbReference type="Proteomes" id="UP001589609"/>
    </source>
</evidence>
<evidence type="ECO:0000256" key="1">
    <source>
        <dbReference type="ARBA" id="ARBA00006890"/>
    </source>
</evidence>
<dbReference type="EC" id="2.7.7.9" evidence="2"/>
<comment type="catalytic activity">
    <reaction evidence="5">
        <text>alpha-D-glucose 1-phosphate + UTP + H(+) = UDP-alpha-D-glucose + diphosphate</text>
        <dbReference type="Rhea" id="RHEA:19889"/>
        <dbReference type="ChEBI" id="CHEBI:15378"/>
        <dbReference type="ChEBI" id="CHEBI:33019"/>
        <dbReference type="ChEBI" id="CHEBI:46398"/>
        <dbReference type="ChEBI" id="CHEBI:58601"/>
        <dbReference type="ChEBI" id="CHEBI:58885"/>
        <dbReference type="EC" id="2.7.7.9"/>
    </reaction>
</comment>